<evidence type="ECO:0000256" key="1">
    <source>
        <dbReference type="SAM" id="Phobius"/>
    </source>
</evidence>
<dbReference type="InterPro" id="IPR057746">
    <property type="entry name" value="CpnT-like_N"/>
</dbReference>
<dbReference type="EMBL" id="NMVI01000018">
    <property type="protein sequence ID" value="OYN86535.1"/>
    <property type="molecule type" value="Genomic_DNA"/>
</dbReference>
<feature type="transmembrane region" description="Helical" evidence="1">
    <location>
        <begin position="110"/>
        <end position="136"/>
    </location>
</feature>
<protein>
    <recommendedName>
        <fullName evidence="2">Outer membrane channel protein CpnT-like N-terminal domain-containing protein</fullName>
    </recommendedName>
</protein>
<dbReference type="RefSeq" id="WP_094451102.1">
    <property type="nucleotide sequence ID" value="NZ_NMVI01000018.1"/>
</dbReference>
<keyword evidence="1" id="KW-0472">Membrane</keyword>
<accession>A0A255EAL2</accession>
<sequence>MALELPGWLREALNFLGYEWPASNEDTLNAWATAYSGVQGTVSGAHGQFNNGLQHIASNNSGPGVEAFQSYMTGGDAALHSLEKFGHGADVVGQVCQVCAQLVLGLKGVVIAQLAILAAAIAAAVASAGIGTAAAFAAREAAKRIIDGVIGEIVSIVLMGG</sequence>
<evidence type="ECO:0000313" key="3">
    <source>
        <dbReference type="EMBL" id="OYN86535.1"/>
    </source>
</evidence>
<evidence type="ECO:0000313" key="4">
    <source>
        <dbReference type="Proteomes" id="UP000216533"/>
    </source>
</evidence>
<reference evidence="3 4" key="1">
    <citation type="submission" date="2017-07" db="EMBL/GenBank/DDBJ databases">
        <title>Draft whole genome sequences of clinical Proprionibacteriaceae strains.</title>
        <authorList>
            <person name="Bernier A.-M."/>
            <person name="Bernard K."/>
            <person name="Domingo M.-C."/>
        </authorList>
    </citation>
    <scope>NUCLEOTIDE SEQUENCE [LARGE SCALE GENOMIC DNA]</scope>
    <source>
        <strain evidence="3 4">NML 160184</strain>
    </source>
</reference>
<proteinExistence type="predicted"/>
<keyword evidence="1" id="KW-1133">Transmembrane helix</keyword>
<dbReference type="AlphaFoldDB" id="A0A255EAL2"/>
<feature type="domain" description="Outer membrane channel protein CpnT-like N-terminal" evidence="2">
    <location>
        <begin position="17"/>
        <end position="146"/>
    </location>
</feature>
<gene>
    <name evidence="3" type="ORF">CGZ92_09350</name>
</gene>
<name>A0A255EAL2_9ACTN</name>
<keyword evidence="1" id="KW-0812">Transmembrane</keyword>
<dbReference type="Pfam" id="PF25547">
    <property type="entry name" value="WXG100_2"/>
    <property type="match status" value="1"/>
</dbReference>
<organism evidence="3 4">
    <name type="scientific">Parenemella sanctibonifatiensis</name>
    <dbReference type="NCBI Taxonomy" id="2016505"/>
    <lineage>
        <taxon>Bacteria</taxon>
        <taxon>Bacillati</taxon>
        <taxon>Actinomycetota</taxon>
        <taxon>Actinomycetes</taxon>
        <taxon>Propionibacteriales</taxon>
        <taxon>Propionibacteriaceae</taxon>
        <taxon>Parenemella</taxon>
    </lineage>
</organism>
<evidence type="ECO:0000259" key="2">
    <source>
        <dbReference type="Pfam" id="PF25547"/>
    </source>
</evidence>
<dbReference type="Proteomes" id="UP000216533">
    <property type="component" value="Unassembled WGS sequence"/>
</dbReference>
<comment type="caution">
    <text evidence="3">The sequence shown here is derived from an EMBL/GenBank/DDBJ whole genome shotgun (WGS) entry which is preliminary data.</text>
</comment>